<reference evidence="1 2" key="1">
    <citation type="submission" date="2020-04" db="EMBL/GenBank/DDBJ databases">
        <title>Knoellia sp. isolate from air conditioner.</title>
        <authorList>
            <person name="Chea S."/>
            <person name="Kim D.-U."/>
        </authorList>
    </citation>
    <scope>NUCLEOTIDE SEQUENCE [LARGE SCALE GENOMIC DNA]</scope>
    <source>
        <strain evidence="1 2">DB2414S</strain>
    </source>
</reference>
<dbReference type="Proteomes" id="UP000588586">
    <property type="component" value="Unassembled WGS sequence"/>
</dbReference>
<keyword evidence="2" id="KW-1185">Reference proteome</keyword>
<evidence type="ECO:0000313" key="2">
    <source>
        <dbReference type="Proteomes" id="UP000588586"/>
    </source>
</evidence>
<accession>A0A849HF36</accession>
<name>A0A849HF36_9MICO</name>
<proteinExistence type="predicted"/>
<gene>
    <name evidence="1" type="ORF">HJG52_04500</name>
</gene>
<dbReference type="AlphaFoldDB" id="A0A849HF36"/>
<dbReference type="Gene3D" id="3.30.2010.20">
    <property type="match status" value="1"/>
</dbReference>
<evidence type="ECO:0000313" key="1">
    <source>
        <dbReference type="EMBL" id="NNM45263.1"/>
    </source>
</evidence>
<sequence length="140" mass="15407">MPRGHHAAYPRLVSGGGDGRLSPVVELSRREFEDAVEAALDEVPPELLRLMDNVVIFIEDEPPPQDPDLLGVYEGVPLTERGDSWAAGALPDRITIFRGPLSRMCADRDELLDEIAVTVVHEIAHHFGIDDARLHALGWA</sequence>
<dbReference type="InterPro" id="IPR038555">
    <property type="entry name" value="Zincin_1_sf"/>
</dbReference>
<protein>
    <submittedName>
        <fullName evidence="1">Metallopeptidase family protein</fullName>
    </submittedName>
</protein>
<dbReference type="EMBL" id="JABEPQ010000001">
    <property type="protein sequence ID" value="NNM45263.1"/>
    <property type="molecule type" value="Genomic_DNA"/>
</dbReference>
<dbReference type="CDD" id="cd12952">
    <property type="entry name" value="MMP_ACEL2062"/>
    <property type="match status" value="1"/>
</dbReference>
<dbReference type="SUPFAM" id="SSF55486">
    <property type="entry name" value="Metalloproteases ('zincins'), catalytic domain"/>
    <property type="match status" value="1"/>
</dbReference>
<dbReference type="InterPro" id="IPR010428">
    <property type="entry name" value="Zincin_1"/>
</dbReference>
<comment type="caution">
    <text evidence="1">The sequence shown here is derived from an EMBL/GenBank/DDBJ whole genome shotgun (WGS) entry which is preliminary data.</text>
</comment>
<dbReference type="Pfam" id="PF06262">
    <property type="entry name" value="Zincin_1"/>
    <property type="match status" value="1"/>
</dbReference>
<organism evidence="1 2">
    <name type="scientific">Knoellia koreensis</name>
    <dbReference type="NCBI Taxonomy" id="2730921"/>
    <lineage>
        <taxon>Bacteria</taxon>
        <taxon>Bacillati</taxon>
        <taxon>Actinomycetota</taxon>
        <taxon>Actinomycetes</taxon>
        <taxon>Micrococcales</taxon>
        <taxon>Intrasporangiaceae</taxon>
        <taxon>Knoellia</taxon>
    </lineage>
</organism>